<name>A0CPZ9_PARTE</name>
<evidence type="ECO:0000259" key="1">
    <source>
        <dbReference type="Pfam" id="PF01926"/>
    </source>
</evidence>
<dbReference type="KEGG" id="ptm:GSPATT00038823001"/>
<reference evidence="2 3" key="1">
    <citation type="journal article" date="2006" name="Nature">
        <title>Global trends of whole-genome duplications revealed by the ciliate Paramecium tetraurelia.</title>
        <authorList>
            <consortium name="Genoscope"/>
            <person name="Aury J.-M."/>
            <person name="Jaillon O."/>
            <person name="Duret L."/>
            <person name="Noel B."/>
            <person name="Jubin C."/>
            <person name="Porcel B.M."/>
            <person name="Segurens B."/>
            <person name="Daubin V."/>
            <person name="Anthouard V."/>
            <person name="Aiach N."/>
            <person name="Arnaiz O."/>
            <person name="Billaut A."/>
            <person name="Beisson J."/>
            <person name="Blanc I."/>
            <person name="Bouhouche K."/>
            <person name="Camara F."/>
            <person name="Duharcourt S."/>
            <person name="Guigo R."/>
            <person name="Gogendeau D."/>
            <person name="Katinka M."/>
            <person name="Keller A.-M."/>
            <person name="Kissmehl R."/>
            <person name="Klotz C."/>
            <person name="Koll F."/>
            <person name="Le Moue A."/>
            <person name="Lepere C."/>
            <person name="Malinsky S."/>
            <person name="Nowacki M."/>
            <person name="Nowak J.K."/>
            <person name="Plattner H."/>
            <person name="Poulain J."/>
            <person name="Ruiz F."/>
            <person name="Serrano V."/>
            <person name="Zagulski M."/>
            <person name="Dessen P."/>
            <person name="Betermier M."/>
            <person name="Weissenbach J."/>
            <person name="Scarpelli C."/>
            <person name="Schachter V."/>
            <person name="Sperling L."/>
            <person name="Meyer E."/>
            <person name="Cohen J."/>
            <person name="Wincker P."/>
        </authorList>
    </citation>
    <scope>NUCLEOTIDE SEQUENCE [LARGE SCALE GENOMIC DNA]</scope>
    <source>
        <strain evidence="2 3">Stock d4-2</strain>
    </source>
</reference>
<feature type="domain" description="G" evidence="1">
    <location>
        <begin position="3"/>
        <end position="104"/>
    </location>
</feature>
<dbReference type="SUPFAM" id="SSF52540">
    <property type="entry name" value="P-loop containing nucleoside triphosphate hydrolases"/>
    <property type="match status" value="1"/>
</dbReference>
<dbReference type="AlphaFoldDB" id="A0CPZ9"/>
<dbReference type="InterPro" id="IPR027417">
    <property type="entry name" value="P-loop_NTPase"/>
</dbReference>
<dbReference type="HOGENOM" id="CLU_028781_0_0_1"/>
<gene>
    <name evidence="2" type="ORF">GSPATT00038823001</name>
</gene>
<evidence type="ECO:0000313" key="2">
    <source>
        <dbReference type="EMBL" id="CAK72866.1"/>
    </source>
</evidence>
<dbReference type="CDD" id="cd00882">
    <property type="entry name" value="Ras_like_GTPase"/>
    <property type="match status" value="1"/>
</dbReference>
<dbReference type="GeneID" id="5026047"/>
<sequence>MSIVLLGQIGSGKTTLYNKITLSQEKIKAGGNSVTMSVFMKKSCYGQGFSILDTPGFGSESKKLDHIAGVLSALSEGPINRIVFIVRFTRTNVIMEDVKKILPAFIKYRHMITVIVTCWDFCEKSEEEKNKNDIQSRLASFKINSAMFVGLNDTPDSICEQIDQIIATSKAENINLTENDIFSNFDMTDYDEGEIFEIELLKGESTSYYHIFFEQAMFKIEVNNIPNGLQADYFYAITQFAKKTVDDTMKKFETQSIDIIDKLKQKDQLKAFQIHFQLKSILFKEYEYIVEAAHKKMNAGNHFSKYIRKCYYCGEIWFKAAGCEGNTVCGRLNENHLDDFIKQEQAPQKFIVTYDREKLEIKVDESVKPKVVVLNEKNKQSLMTDVTKIKIEEMKLDNETFRVGGAGCKKVIDWSKMSPLTEYEMNQILGILDIKMCEKMVEFEKLTLEKTKKQQSQYKNELDQKIKLQKLNMQKAA</sequence>
<dbReference type="GO" id="GO:0005525">
    <property type="term" value="F:GTP binding"/>
    <property type="evidence" value="ECO:0007669"/>
    <property type="project" value="InterPro"/>
</dbReference>
<accession>A0CPZ9</accession>
<dbReference type="Proteomes" id="UP000000600">
    <property type="component" value="Unassembled WGS sequence"/>
</dbReference>
<dbReference type="eggNOG" id="ENOG502S8NM">
    <property type="taxonomic scope" value="Eukaryota"/>
</dbReference>
<dbReference type="RefSeq" id="XP_001440263.1">
    <property type="nucleotide sequence ID" value="XM_001440226.1"/>
</dbReference>
<dbReference type="OrthoDB" id="8954335at2759"/>
<evidence type="ECO:0000313" key="3">
    <source>
        <dbReference type="Proteomes" id="UP000000600"/>
    </source>
</evidence>
<dbReference type="InterPro" id="IPR006073">
    <property type="entry name" value="GTP-bd"/>
</dbReference>
<keyword evidence="3" id="KW-1185">Reference proteome</keyword>
<dbReference type="InParanoid" id="A0CPZ9"/>
<organism evidence="2 3">
    <name type="scientific">Paramecium tetraurelia</name>
    <dbReference type="NCBI Taxonomy" id="5888"/>
    <lineage>
        <taxon>Eukaryota</taxon>
        <taxon>Sar</taxon>
        <taxon>Alveolata</taxon>
        <taxon>Ciliophora</taxon>
        <taxon>Intramacronucleata</taxon>
        <taxon>Oligohymenophorea</taxon>
        <taxon>Peniculida</taxon>
        <taxon>Parameciidae</taxon>
        <taxon>Paramecium</taxon>
    </lineage>
</organism>
<dbReference type="OMA" id="TVIVTCW"/>
<dbReference type="EMBL" id="CT868136">
    <property type="protein sequence ID" value="CAK72866.1"/>
    <property type="molecule type" value="Genomic_DNA"/>
</dbReference>
<dbReference type="Pfam" id="PF01926">
    <property type="entry name" value="MMR_HSR1"/>
    <property type="match status" value="1"/>
</dbReference>
<protein>
    <recommendedName>
        <fullName evidence="1">G domain-containing protein</fullName>
    </recommendedName>
</protein>
<proteinExistence type="predicted"/>
<dbReference type="Gene3D" id="3.40.50.300">
    <property type="entry name" value="P-loop containing nucleotide triphosphate hydrolases"/>
    <property type="match status" value="1"/>
</dbReference>